<proteinExistence type="predicted"/>
<keyword evidence="3" id="KW-1185">Reference proteome</keyword>
<gene>
    <name evidence="2" type="ORF">PODLI_1B035943</name>
</gene>
<evidence type="ECO:0000256" key="1">
    <source>
        <dbReference type="SAM" id="MobiDB-lite"/>
    </source>
</evidence>
<evidence type="ECO:0000313" key="2">
    <source>
        <dbReference type="EMBL" id="CAI5793671.1"/>
    </source>
</evidence>
<dbReference type="AlphaFoldDB" id="A0AA35LC72"/>
<dbReference type="EMBL" id="OX395140">
    <property type="protein sequence ID" value="CAI5793671.1"/>
    <property type="molecule type" value="Genomic_DNA"/>
</dbReference>
<dbReference type="Proteomes" id="UP001178461">
    <property type="component" value="Chromosome Z"/>
</dbReference>
<evidence type="ECO:0000313" key="3">
    <source>
        <dbReference type="Proteomes" id="UP001178461"/>
    </source>
</evidence>
<sequence>MVFPGQRRLPVRPQKCPASPASVPPEGGRRHRAELRACGAEGLKREGEGDPPSAGRRSSTLEASSCTRPHFFAFWKVCCRNESLGAYITKENWAFEPLVAESCAACILSTL</sequence>
<name>A0AA35LC72_9SAUR</name>
<accession>A0AA35LC72</accession>
<organism evidence="2 3">
    <name type="scientific">Podarcis lilfordi</name>
    <name type="common">Lilford's wall lizard</name>
    <dbReference type="NCBI Taxonomy" id="74358"/>
    <lineage>
        <taxon>Eukaryota</taxon>
        <taxon>Metazoa</taxon>
        <taxon>Chordata</taxon>
        <taxon>Craniata</taxon>
        <taxon>Vertebrata</taxon>
        <taxon>Euteleostomi</taxon>
        <taxon>Lepidosauria</taxon>
        <taxon>Squamata</taxon>
        <taxon>Bifurcata</taxon>
        <taxon>Unidentata</taxon>
        <taxon>Episquamata</taxon>
        <taxon>Laterata</taxon>
        <taxon>Lacertibaenia</taxon>
        <taxon>Lacertidae</taxon>
        <taxon>Podarcis</taxon>
    </lineage>
</organism>
<reference evidence="2" key="1">
    <citation type="submission" date="2022-12" db="EMBL/GenBank/DDBJ databases">
        <authorList>
            <person name="Alioto T."/>
            <person name="Alioto T."/>
            <person name="Gomez Garrido J."/>
        </authorList>
    </citation>
    <scope>NUCLEOTIDE SEQUENCE</scope>
</reference>
<protein>
    <submittedName>
        <fullName evidence="2">Uncharacterized protein</fullName>
    </submittedName>
</protein>
<feature type="region of interest" description="Disordered" evidence="1">
    <location>
        <begin position="1"/>
        <end position="64"/>
    </location>
</feature>